<sequence>MSLIQTCLPVGSGRGKRPLRQRRKAVLTCPRCAHTSPSDGDWIRTDCPRGTEIRCPDCECVLTVRPAFDDSDTPK</sequence>
<organism evidence="2 3">
    <name type="scientific">Halovenus carboxidivorans</name>
    <dbReference type="NCBI Taxonomy" id="2692199"/>
    <lineage>
        <taxon>Archaea</taxon>
        <taxon>Methanobacteriati</taxon>
        <taxon>Methanobacteriota</taxon>
        <taxon>Stenosarchaea group</taxon>
        <taxon>Halobacteria</taxon>
        <taxon>Halobacteriales</taxon>
        <taxon>Haloarculaceae</taxon>
        <taxon>Halovenus</taxon>
    </lineage>
</organism>
<comment type="caution">
    <text evidence="2">The sequence shown here is derived from an EMBL/GenBank/DDBJ whole genome shotgun (WGS) entry which is preliminary data.</text>
</comment>
<dbReference type="OrthoDB" id="209680at2157"/>
<dbReference type="RefSeq" id="WP_159762683.1">
    <property type="nucleotide sequence ID" value="NZ_WUUT01000001.1"/>
</dbReference>
<protein>
    <recommendedName>
        <fullName evidence="1">DUF8106 domain-containing protein</fullName>
    </recommendedName>
</protein>
<dbReference type="Proteomes" id="UP000466535">
    <property type="component" value="Unassembled WGS sequence"/>
</dbReference>
<keyword evidence="3" id="KW-1185">Reference proteome</keyword>
<gene>
    <name evidence="2" type="ORF">GRX03_02935</name>
</gene>
<dbReference type="EMBL" id="WUUT01000001">
    <property type="protein sequence ID" value="MXR50564.1"/>
    <property type="molecule type" value="Genomic_DNA"/>
</dbReference>
<evidence type="ECO:0000259" key="1">
    <source>
        <dbReference type="Pfam" id="PF26408"/>
    </source>
</evidence>
<evidence type="ECO:0000313" key="2">
    <source>
        <dbReference type="EMBL" id="MXR50564.1"/>
    </source>
</evidence>
<dbReference type="Pfam" id="PF26408">
    <property type="entry name" value="DUF8106"/>
    <property type="match status" value="1"/>
</dbReference>
<proteinExistence type="predicted"/>
<dbReference type="InterPro" id="IPR058419">
    <property type="entry name" value="DUF8106"/>
</dbReference>
<accession>A0A6B0SYC5</accession>
<feature type="domain" description="DUF8106" evidence="1">
    <location>
        <begin position="23"/>
        <end position="65"/>
    </location>
</feature>
<evidence type="ECO:0000313" key="3">
    <source>
        <dbReference type="Proteomes" id="UP000466535"/>
    </source>
</evidence>
<reference evidence="2 3" key="1">
    <citation type="submission" date="2019-12" db="EMBL/GenBank/DDBJ databases">
        <title>Isolation and characterization of three novel carbon monoxide-oxidizing members of Halobacteria from salione crusts and soils.</title>
        <authorList>
            <person name="Myers M.R."/>
            <person name="King G.M."/>
        </authorList>
    </citation>
    <scope>NUCLEOTIDE SEQUENCE [LARGE SCALE GENOMIC DNA]</scope>
    <source>
        <strain evidence="2 3">WSH3</strain>
    </source>
</reference>
<name>A0A6B0SYC5_9EURY</name>
<dbReference type="AlphaFoldDB" id="A0A6B0SYC5"/>